<dbReference type="EMBL" id="WQRF01000003">
    <property type="protein sequence ID" value="MVS99811.1"/>
    <property type="molecule type" value="Genomic_DNA"/>
</dbReference>
<evidence type="ECO:0000313" key="3">
    <source>
        <dbReference type="Proteomes" id="UP000438106"/>
    </source>
</evidence>
<gene>
    <name evidence="2" type="ORF">GO014_12330</name>
</gene>
<evidence type="ECO:0000313" key="2">
    <source>
        <dbReference type="EMBL" id="MVS99811.1"/>
    </source>
</evidence>
<protein>
    <submittedName>
        <fullName evidence="2">Uncharacterized protein</fullName>
    </submittedName>
</protein>
<reference evidence="2 3" key="1">
    <citation type="submission" date="2019-12" db="EMBL/GenBank/DDBJ databases">
        <title>Devosia maris sp. nov., isolated from the deep seawater.</title>
        <authorList>
            <person name="Liu Y."/>
        </authorList>
    </citation>
    <scope>NUCLEOTIDE SEQUENCE [LARGE SCALE GENOMIC DNA]</scope>
    <source>
        <strain evidence="2 3">L53-10-65</strain>
    </source>
</reference>
<dbReference type="Proteomes" id="UP000438106">
    <property type="component" value="Unassembled WGS sequence"/>
</dbReference>
<name>A0A7X3FSG1_9HYPH</name>
<dbReference type="AlphaFoldDB" id="A0A7X3FSG1"/>
<dbReference type="RefSeq" id="WP_157290619.1">
    <property type="nucleotide sequence ID" value="NZ_WQRF01000003.1"/>
</dbReference>
<keyword evidence="3" id="KW-1185">Reference proteome</keyword>
<accession>A0A7X3FSG1</accession>
<feature type="region of interest" description="Disordered" evidence="1">
    <location>
        <begin position="66"/>
        <end position="92"/>
    </location>
</feature>
<comment type="caution">
    <text evidence="2">The sequence shown here is derived from an EMBL/GenBank/DDBJ whole genome shotgun (WGS) entry which is preliminary data.</text>
</comment>
<feature type="compositionally biased region" description="Acidic residues" evidence="1">
    <location>
        <begin position="81"/>
        <end position="92"/>
    </location>
</feature>
<sequence>MRGHMSSDRRALRADAAIAAPGAHPHASADLRVTSTLDGDYPVSDEELAVLEAFLMPALARLFDDGKVKPDSKQPQRPAIQDEDCIDTEIRS</sequence>
<proteinExistence type="predicted"/>
<evidence type="ECO:0000256" key="1">
    <source>
        <dbReference type="SAM" id="MobiDB-lite"/>
    </source>
</evidence>
<organism evidence="2 3">
    <name type="scientific">Devosia marina</name>
    <dbReference type="NCBI Taxonomy" id="2683198"/>
    <lineage>
        <taxon>Bacteria</taxon>
        <taxon>Pseudomonadati</taxon>
        <taxon>Pseudomonadota</taxon>
        <taxon>Alphaproteobacteria</taxon>
        <taxon>Hyphomicrobiales</taxon>
        <taxon>Devosiaceae</taxon>
        <taxon>Devosia</taxon>
    </lineage>
</organism>